<dbReference type="Proteomes" id="UP000023152">
    <property type="component" value="Unassembled WGS sequence"/>
</dbReference>
<dbReference type="EMBL" id="ASPP01012285">
    <property type="protein sequence ID" value="ETO20759.1"/>
    <property type="molecule type" value="Genomic_DNA"/>
</dbReference>
<reference evidence="2 3" key="1">
    <citation type="journal article" date="2013" name="Curr. Biol.">
        <title>The Genome of the Foraminiferan Reticulomyxa filosa.</title>
        <authorList>
            <person name="Glockner G."/>
            <person name="Hulsmann N."/>
            <person name="Schleicher M."/>
            <person name="Noegel A.A."/>
            <person name="Eichinger L."/>
            <person name="Gallinger C."/>
            <person name="Pawlowski J."/>
            <person name="Sierra R."/>
            <person name="Euteneuer U."/>
            <person name="Pillet L."/>
            <person name="Moustafa A."/>
            <person name="Platzer M."/>
            <person name="Groth M."/>
            <person name="Szafranski K."/>
            <person name="Schliwa M."/>
        </authorList>
    </citation>
    <scope>NUCLEOTIDE SEQUENCE [LARGE SCALE GENOMIC DNA]</scope>
</reference>
<accession>X6N4R8</accession>
<organism evidence="2 3">
    <name type="scientific">Reticulomyxa filosa</name>
    <dbReference type="NCBI Taxonomy" id="46433"/>
    <lineage>
        <taxon>Eukaryota</taxon>
        <taxon>Sar</taxon>
        <taxon>Rhizaria</taxon>
        <taxon>Retaria</taxon>
        <taxon>Foraminifera</taxon>
        <taxon>Monothalamids</taxon>
        <taxon>Reticulomyxidae</taxon>
        <taxon>Reticulomyxa</taxon>
    </lineage>
</organism>
<keyword evidence="1" id="KW-1133">Transmembrane helix</keyword>
<evidence type="ECO:0000256" key="1">
    <source>
        <dbReference type="SAM" id="Phobius"/>
    </source>
</evidence>
<gene>
    <name evidence="2" type="ORF">RFI_16455</name>
</gene>
<evidence type="ECO:0000313" key="3">
    <source>
        <dbReference type="Proteomes" id="UP000023152"/>
    </source>
</evidence>
<evidence type="ECO:0000313" key="2">
    <source>
        <dbReference type="EMBL" id="ETO20759.1"/>
    </source>
</evidence>
<feature type="transmembrane region" description="Helical" evidence="1">
    <location>
        <begin position="6"/>
        <end position="26"/>
    </location>
</feature>
<keyword evidence="1" id="KW-0812">Transmembrane</keyword>
<keyword evidence="1" id="KW-0472">Membrane</keyword>
<protein>
    <submittedName>
        <fullName evidence="2">Uncharacterized protein</fullName>
    </submittedName>
</protein>
<feature type="transmembrane region" description="Helical" evidence="1">
    <location>
        <begin position="111"/>
        <end position="129"/>
    </location>
</feature>
<sequence>MDLSLSMVVFYLVLANILPLEVIFQIQSIFKRAKKRTALDSHISSNRPSERENSEVGGFVVYKSTLKVKPSASEQENKNNDTKITIIWKKSETERNELTDETKNQFKQIQLIFCFLVCIIIFNHLPFVFKKAKNLEVMFWKLLLKINAKYLETREIIFLFSLVDIYEKITT</sequence>
<dbReference type="AlphaFoldDB" id="X6N4R8"/>
<comment type="caution">
    <text evidence="2">The sequence shown here is derived from an EMBL/GenBank/DDBJ whole genome shotgun (WGS) entry which is preliminary data.</text>
</comment>
<proteinExistence type="predicted"/>
<keyword evidence="3" id="KW-1185">Reference proteome</keyword>
<name>X6N4R8_RETFI</name>